<protein>
    <submittedName>
        <fullName evidence="2">Uncharacterized protein</fullName>
    </submittedName>
</protein>
<evidence type="ECO:0000313" key="2">
    <source>
        <dbReference type="EMBL" id="PMD25564.1"/>
    </source>
</evidence>
<feature type="compositionally biased region" description="Polar residues" evidence="1">
    <location>
        <begin position="62"/>
        <end position="71"/>
    </location>
</feature>
<keyword evidence="3" id="KW-1185">Reference proteome</keyword>
<evidence type="ECO:0000256" key="1">
    <source>
        <dbReference type="SAM" id="MobiDB-lite"/>
    </source>
</evidence>
<proteinExistence type="predicted"/>
<dbReference type="AlphaFoldDB" id="A0A2J6QH21"/>
<feature type="region of interest" description="Disordered" evidence="1">
    <location>
        <begin position="1"/>
        <end position="25"/>
    </location>
</feature>
<gene>
    <name evidence="2" type="ORF">NA56DRAFT_438952</name>
</gene>
<reference evidence="2 3" key="1">
    <citation type="submission" date="2016-05" db="EMBL/GenBank/DDBJ databases">
        <title>A degradative enzymes factory behind the ericoid mycorrhizal symbiosis.</title>
        <authorList>
            <consortium name="DOE Joint Genome Institute"/>
            <person name="Martino E."/>
            <person name="Morin E."/>
            <person name="Grelet G."/>
            <person name="Kuo A."/>
            <person name="Kohler A."/>
            <person name="Daghino S."/>
            <person name="Barry K."/>
            <person name="Choi C."/>
            <person name="Cichocki N."/>
            <person name="Clum A."/>
            <person name="Copeland A."/>
            <person name="Hainaut M."/>
            <person name="Haridas S."/>
            <person name="Labutti K."/>
            <person name="Lindquist E."/>
            <person name="Lipzen A."/>
            <person name="Khouja H.-R."/>
            <person name="Murat C."/>
            <person name="Ohm R."/>
            <person name="Olson A."/>
            <person name="Spatafora J."/>
            <person name="Veneault-Fourrey C."/>
            <person name="Henrissat B."/>
            <person name="Grigoriev I."/>
            <person name="Martin F."/>
            <person name="Perotto S."/>
        </authorList>
    </citation>
    <scope>NUCLEOTIDE SEQUENCE [LARGE SCALE GENOMIC DNA]</scope>
    <source>
        <strain evidence="2 3">UAMH 7357</strain>
    </source>
</reference>
<organism evidence="2 3">
    <name type="scientific">Hyaloscypha hepaticicola</name>
    <dbReference type="NCBI Taxonomy" id="2082293"/>
    <lineage>
        <taxon>Eukaryota</taxon>
        <taxon>Fungi</taxon>
        <taxon>Dikarya</taxon>
        <taxon>Ascomycota</taxon>
        <taxon>Pezizomycotina</taxon>
        <taxon>Leotiomycetes</taxon>
        <taxon>Helotiales</taxon>
        <taxon>Hyaloscyphaceae</taxon>
        <taxon>Hyaloscypha</taxon>
    </lineage>
</organism>
<dbReference type="Proteomes" id="UP000235672">
    <property type="component" value="Unassembled WGS sequence"/>
</dbReference>
<accession>A0A2J6QH21</accession>
<evidence type="ECO:0000313" key="3">
    <source>
        <dbReference type="Proteomes" id="UP000235672"/>
    </source>
</evidence>
<feature type="region of interest" description="Disordered" evidence="1">
    <location>
        <begin position="52"/>
        <end position="71"/>
    </location>
</feature>
<dbReference type="EMBL" id="KZ613470">
    <property type="protein sequence ID" value="PMD25564.1"/>
    <property type="molecule type" value="Genomic_DNA"/>
</dbReference>
<name>A0A2J6QH21_9HELO</name>
<sequence>MSPQQPSLKTLGDTDLITSSARSGDTPGDWKPVVIANFLNERSARTTMAWSFGRRKERHSGSKSTGTTAVPSCNRQISECSSLSKSMLSFCGFGG</sequence>